<sequence>MKFLNKMNPWWFYSSWEDKDEDLSKWESQKYKWYPSWISFISLKPYSLNFVYGPRQVGKTTGLKILIKSLLQQGVNPESVVYFDLDIVASLQEFRRILEGIISRKRGRSETFYVFLDEVTSVKDWCRVLKFFIDHGEFKNDVIVVTGSSSIGITKAPERFPGRKGFGKEVLVLPLSFQEFIKVKGYKREDVLYDEFLAQKLFTEYKEKGGFPKSINDNPDANKSLIDGIISEIYKHSRDLRIIQDIISSLMEKIPSALSYNSIANDIGVSHNTVSEYLDFLSDLFLIGIAYWYSEGKVDKKKEKKVFFRDPFILHSLSLWVNKKFDESALLENIVQEHLFRKFGEVYYFKNNSEIDVIAGEYKIEIKKSRSRRGYPKGVRIISEEEIPRLLLEIEK</sequence>
<accession>A0AAT9GMY3</accession>
<organism evidence="3">
    <name type="scientific">Sulfurisphaera javensis</name>
    <dbReference type="NCBI Taxonomy" id="2049879"/>
    <lineage>
        <taxon>Archaea</taxon>
        <taxon>Thermoproteota</taxon>
        <taxon>Thermoprotei</taxon>
        <taxon>Sulfolobales</taxon>
        <taxon>Sulfolobaceae</taxon>
        <taxon>Sulfurisphaera</taxon>
    </lineage>
</organism>
<dbReference type="Pfam" id="PF13173">
    <property type="entry name" value="AAA_14"/>
    <property type="match status" value="1"/>
</dbReference>
<dbReference type="InterPro" id="IPR025420">
    <property type="entry name" value="DUF4143"/>
</dbReference>
<feature type="domain" description="DUF4143" evidence="2">
    <location>
        <begin position="234"/>
        <end position="367"/>
    </location>
</feature>
<proteinExistence type="predicted"/>
<dbReference type="SUPFAM" id="SSF52540">
    <property type="entry name" value="P-loop containing nucleoside triphosphate hydrolases"/>
    <property type="match status" value="1"/>
</dbReference>
<dbReference type="PANTHER" id="PTHR33295">
    <property type="entry name" value="ATPASE"/>
    <property type="match status" value="1"/>
</dbReference>
<dbReference type="KEGG" id="sjv:SJAV_01270"/>
<dbReference type="AlphaFoldDB" id="A0AAT9GMY3"/>
<dbReference type="GeneID" id="92353060"/>
<evidence type="ECO:0000259" key="2">
    <source>
        <dbReference type="Pfam" id="PF13635"/>
    </source>
</evidence>
<keyword evidence="3" id="KW-0067">ATP-binding</keyword>
<feature type="domain" description="AAA" evidence="1">
    <location>
        <begin position="49"/>
        <end position="180"/>
    </location>
</feature>
<dbReference type="EMBL" id="AP031322">
    <property type="protein sequence ID" value="BFH72183.1"/>
    <property type="molecule type" value="Genomic_DNA"/>
</dbReference>
<dbReference type="Pfam" id="PF13635">
    <property type="entry name" value="DUF4143"/>
    <property type="match status" value="1"/>
</dbReference>
<dbReference type="RefSeq" id="WP_369610430.1">
    <property type="nucleotide sequence ID" value="NZ_AP031322.1"/>
</dbReference>
<dbReference type="PANTHER" id="PTHR33295:SF18">
    <property type="entry name" value="AAA+ ATPASE DOMAIN-CONTAINING PROTEIN"/>
    <property type="match status" value="1"/>
</dbReference>
<dbReference type="GO" id="GO:0005524">
    <property type="term" value="F:ATP binding"/>
    <property type="evidence" value="ECO:0007669"/>
    <property type="project" value="UniProtKB-KW"/>
</dbReference>
<evidence type="ECO:0000313" key="3">
    <source>
        <dbReference type="EMBL" id="BFH72183.1"/>
    </source>
</evidence>
<protein>
    <submittedName>
        <fullName evidence="3">ATP-binding protein</fullName>
    </submittedName>
</protein>
<gene>
    <name evidence="3" type="ORF">SJAV_01270</name>
</gene>
<dbReference type="InterPro" id="IPR041682">
    <property type="entry name" value="AAA_14"/>
</dbReference>
<dbReference type="InterPro" id="IPR027417">
    <property type="entry name" value="P-loop_NTPase"/>
</dbReference>
<reference evidence="3" key="1">
    <citation type="submission" date="2024-03" db="EMBL/GenBank/DDBJ databases">
        <title>Complete genome sequence of Sulfurisphaera javensis strain KD-1.</title>
        <authorList>
            <person name="Sakai H."/>
            <person name="Nur N."/>
            <person name="Suwanto A."/>
            <person name="Kurosawa N."/>
        </authorList>
    </citation>
    <scope>NUCLEOTIDE SEQUENCE</scope>
    <source>
        <strain evidence="3">KD-1</strain>
    </source>
</reference>
<evidence type="ECO:0000259" key="1">
    <source>
        <dbReference type="Pfam" id="PF13173"/>
    </source>
</evidence>
<name>A0AAT9GMY3_9CREN</name>
<keyword evidence="3" id="KW-0547">Nucleotide-binding</keyword>